<dbReference type="Pfam" id="PF00307">
    <property type="entry name" value="CH"/>
    <property type="match status" value="1"/>
</dbReference>
<dbReference type="STRING" id="41427.A0A182J5R9"/>
<keyword evidence="7" id="KW-0498">Mitosis</keyword>
<evidence type="ECO:0000256" key="8">
    <source>
        <dbReference type="ARBA" id="ARBA00022860"/>
    </source>
</evidence>
<protein>
    <submittedName>
        <fullName evidence="13">Uncharacterized protein</fullName>
    </submittedName>
</protein>
<dbReference type="InterPro" id="IPR051185">
    <property type="entry name" value="ASPM"/>
</dbReference>
<evidence type="ECO:0000256" key="6">
    <source>
        <dbReference type="ARBA" id="ARBA00022737"/>
    </source>
</evidence>
<dbReference type="CDD" id="cd23767">
    <property type="entry name" value="IQCD"/>
    <property type="match status" value="1"/>
</dbReference>
<keyword evidence="10" id="KW-0539">Nucleus</keyword>
<evidence type="ECO:0000256" key="9">
    <source>
        <dbReference type="ARBA" id="ARBA00023054"/>
    </source>
</evidence>
<evidence type="ECO:0000256" key="3">
    <source>
        <dbReference type="ARBA" id="ARBA00022490"/>
    </source>
</evidence>
<proteinExistence type="predicted"/>
<evidence type="ECO:0000256" key="10">
    <source>
        <dbReference type="ARBA" id="ARBA00023242"/>
    </source>
</evidence>
<dbReference type="InterPro" id="IPR000048">
    <property type="entry name" value="IQ_motif_EF-hand-BS"/>
</dbReference>
<dbReference type="PANTHER" id="PTHR22706:SF1">
    <property type="entry name" value="ASSEMBLY FACTOR FOR SPINDLE MICROTUBULES"/>
    <property type="match status" value="1"/>
</dbReference>
<comment type="subcellular location">
    <subcellularLocation>
        <location evidence="2">Cytoplasm</location>
    </subcellularLocation>
    <subcellularLocation>
        <location evidence="1">Nucleus</location>
    </subcellularLocation>
</comment>
<dbReference type="PANTHER" id="PTHR22706">
    <property type="entry name" value="ASSEMBLY FACTOR FOR SPINDLE MICROTUBULES"/>
    <property type="match status" value="1"/>
</dbReference>
<evidence type="ECO:0000256" key="4">
    <source>
        <dbReference type="ARBA" id="ARBA00022553"/>
    </source>
</evidence>
<feature type="region of interest" description="Disordered" evidence="12">
    <location>
        <begin position="227"/>
        <end position="250"/>
    </location>
</feature>
<dbReference type="GO" id="GO:0051301">
    <property type="term" value="P:cell division"/>
    <property type="evidence" value="ECO:0007669"/>
    <property type="project" value="UniProtKB-KW"/>
</dbReference>
<dbReference type="Pfam" id="PF00612">
    <property type="entry name" value="IQ"/>
    <property type="match status" value="4"/>
</dbReference>
<organism evidence="13">
    <name type="scientific">Anopheles atroparvus</name>
    <name type="common">European mosquito</name>
    <dbReference type="NCBI Taxonomy" id="41427"/>
    <lineage>
        <taxon>Eukaryota</taxon>
        <taxon>Metazoa</taxon>
        <taxon>Ecdysozoa</taxon>
        <taxon>Arthropoda</taxon>
        <taxon>Hexapoda</taxon>
        <taxon>Insecta</taxon>
        <taxon>Pterygota</taxon>
        <taxon>Neoptera</taxon>
        <taxon>Endopterygota</taxon>
        <taxon>Diptera</taxon>
        <taxon>Nematocera</taxon>
        <taxon>Culicoidea</taxon>
        <taxon>Culicidae</taxon>
        <taxon>Anophelinae</taxon>
        <taxon>Anopheles</taxon>
    </lineage>
</organism>
<dbReference type="FunFam" id="1.10.418.10:FF:000051">
    <property type="entry name" value="Abnormal spindle-like microcephaly-associated protein homolog"/>
    <property type="match status" value="1"/>
</dbReference>
<dbReference type="GO" id="GO:0051295">
    <property type="term" value="P:establishment of meiotic spindle localization"/>
    <property type="evidence" value="ECO:0007669"/>
    <property type="project" value="TreeGrafter"/>
</dbReference>
<evidence type="ECO:0000313" key="13">
    <source>
        <dbReference type="EnsemblMetazoa" id="AATE011877-PA.1"/>
    </source>
</evidence>
<evidence type="ECO:0000256" key="2">
    <source>
        <dbReference type="ARBA" id="ARBA00004496"/>
    </source>
</evidence>
<dbReference type="InterPro" id="IPR031549">
    <property type="entry name" value="ASH"/>
</dbReference>
<dbReference type="Gene3D" id="1.20.5.190">
    <property type="match status" value="4"/>
</dbReference>
<dbReference type="InterPro" id="IPR001715">
    <property type="entry name" value="CH_dom"/>
</dbReference>
<dbReference type="GO" id="GO:0005516">
    <property type="term" value="F:calmodulin binding"/>
    <property type="evidence" value="ECO:0007669"/>
    <property type="project" value="UniProtKB-KW"/>
</dbReference>
<name>A0A182J5R9_ANOAO</name>
<dbReference type="VEuPathDB" id="VectorBase:AATE011877"/>
<dbReference type="Gene3D" id="1.10.418.10">
    <property type="entry name" value="Calponin-like domain"/>
    <property type="match status" value="1"/>
</dbReference>
<keyword evidence="11" id="KW-0131">Cell cycle</keyword>
<dbReference type="GO" id="GO:0005634">
    <property type="term" value="C:nucleus"/>
    <property type="evidence" value="ECO:0007669"/>
    <property type="project" value="UniProtKB-SubCell"/>
</dbReference>
<dbReference type="EnsemblMetazoa" id="AATE011877-RA">
    <property type="protein sequence ID" value="AATE011877-PA.1"/>
    <property type="gene ID" value="AATE011877"/>
</dbReference>
<keyword evidence="5" id="KW-0132">Cell division</keyword>
<keyword evidence="4" id="KW-0597">Phosphoprotein</keyword>
<dbReference type="PROSITE" id="PS50021">
    <property type="entry name" value="CH"/>
    <property type="match status" value="1"/>
</dbReference>
<evidence type="ECO:0000256" key="12">
    <source>
        <dbReference type="SAM" id="MobiDB-lite"/>
    </source>
</evidence>
<evidence type="ECO:0000256" key="5">
    <source>
        <dbReference type="ARBA" id="ARBA00022618"/>
    </source>
</evidence>
<dbReference type="SMART" id="SM00033">
    <property type="entry name" value="CH"/>
    <property type="match status" value="1"/>
</dbReference>
<reference evidence="13" key="1">
    <citation type="submission" date="2022-08" db="UniProtKB">
        <authorList>
            <consortium name="EnsemblMetazoa"/>
        </authorList>
    </citation>
    <scope>IDENTIFICATION</scope>
    <source>
        <strain evidence="13">EBRO</strain>
    </source>
</reference>
<dbReference type="GO" id="GO:0000278">
    <property type="term" value="P:mitotic cell cycle"/>
    <property type="evidence" value="ECO:0007669"/>
    <property type="project" value="TreeGrafter"/>
</dbReference>
<feature type="compositionally biased region" description="Polar residues" evidence="12">
    <location>
        <begin position="235"/>
        <end position="250"/>
    </location>
</feature>
<dbReference type="Pfam" id="PF15780">
    <property type="entry name" value="ASH"/>
    <property type="match status" value="1"/>
</dbReference>
<sequence length="2231" mass="258906">MSAFEVTCTPPRPVAKKSNEAREPTLVLLGPFTPKATVVFDGVPVGKTARRLLIVRNTNKASVQVNLSKVPHPECGISFEWTTADVDGGAEKSLEVVWSPQLLILGKEVVILADSLGNKKDVQFILKATELKSAGRKVVSKSFAVPKKLKLKSPSPPKVKLNRSVLPKRAKASPLKRSLSSGTSPSNSRMGSITSKVSNAVLGPNNEHNDLEQSDLMDEFSLSPAERKKIDKENISPTSPLLGTGQQSTRQQLTPKFNNDSYLSHVLNQPTPECYLKGKTRMNQALLGISDRKEIDLSPTTQSLKGTTYPTIKITDPSYNERIPLAASVLQSKIQTQQDMTTTPLDRTKFNPGCVSTVTKATTIDKTFLKPYMGSSTNESSDIQPRVEDNLQRYLTFSPENTPLCEPEKHIPTEVGGGGDGGGEPAFALVVSESGNTELQDKRKLELSSVSDDCPNANEYGRPGEDNVAINNKTHPVVPHDTSPQLSIIAEENQAEFGVTFSRRQGLHNGSVSDVADLVLSMHHQKTFTVTSEENLRSSSVENIARNVTVTMKDSISLCSLPNLHENSGSALDDDEAGGRIFKEHEIRAQSSRFNLHEVGRYSDEMVLGVGSVSGGQGTAAGCKRSLDTVRSGDSRLDPVADISPPKRRCRNINTSTSSTASQQIKTEDVSTVRSARKPFGYKPSHSRSVMQSANRTLTLKRPALATALPARGEEKRIFLYDSDRHLKTLINPDPFAATTTTNPFLCASIYLDERAFERYERQMKKWLNALVTIPADLDTEPNKPLDVGKLFDEVKCKELTLAPTKELISSNYYKNRLNSLRSAGIALYMSEELAMPLRKVAAQIEKQQLALRTDRCLHLDLVLQRTVLELLLCFNPLWLRLGLEVVFGEQIELQSHRDIVGLSSFIVNRLFRDRYLEARNSKAFNLSTAYAEHMRKFTLRMVLFVLLFLDTAKRRKLIKHNPCLFARNAPHKETREILIRFSSAMVAGIGDITKHLKRVGYTLSHKQSFLDEFNYAFENLAVDLRDGVRLTRVMEIILLREDLSGSLRVPPISRLQKLHNINLALGALEQAEYKIAGNITAKEICDGHREQSMSLLWQIVYKFRAPKFNAAATVLQRWWRTNWLKVAVSRRIEEKRRLRRDRAARTIQAAVRGYCVRVWYVAMRNQKLRAVTALQSYTRRYLAQKLAAKRFGAIVRIQQWWRSVREMRTVREQFLLLRRSVTILQTSYRRYALAKKLRAAAVVIGGIRAEAKHRHQQAIVIQRSIKSYVIHRRLQATVNGVVAFIRRKSLQARSATKIQSYQRMRTARRAYLRLCVATVRIQRRWRECLQAKRLRNRYLLMQTNAVRLQRYFRGYLQMRLDRQRFERTRDAIVQLQRRRRATIVMRQERAAFDRLRKATVQIQTRYRAQKLMQLERRRYESLRHAALTLQHRHRANKAMERQRQQYDALRDATLCVQRRFRAQLSMRATHASYVDLRRATLTIQARFRATMLMREDRNRFVRLRRCTVAVQCRFRALIAGRLAIEQYSTVRKAVVHIQCKWRATLEMRQVRERYWQERKAATRIQRAWRAVQLRRKMRGDYLAYRRAAIVLQRRYRALIQGRLIRKDLTNRCRAAIVIQRKLRATLQMRVERQQFLQLRWTVLKVQRRLRANRVAKEHRKRFADLKRSVGVLSSWWASVLAMRRERVNYTDLKRAAIVLQRRHRAQRAMRKELHTYQETRAAILLIQQKYRAHRAMEKWRGRFLNLKSCSIIVQEFYRAYRQRKIDQEAYLRLRLVTISIQRRFRGKRLMKQQMTEYSRMREAVVTIQRRFRAHQAMVKERKRFLELRHWTIVLQQRYRARCAMVYARQQYQRLCRATVVIQTRWRATLAMRRQRSQYRTMIKAVQIIKTRYRAYKERVYDQYNYRTYRSAVIVIQRRYRTKLELRCERMRFHHIRRTVHGLQRYARGLLARRAFQAMLTPEYVERRQCEKAALRIQAWWRGVYHRKRFQTATMRKIAGQMVVSRREGRRDPSNRLSNVVRLCMRFLNTRFSSSEAIGILQRLERMSRLVPHLLVDDAVFLAVFCYNTMAQAIRSELDKILIEICARIILNLARFKGTKEQAFQENGLVTVSQMLLRWCDKDCGIFSTLCTLLWVLAHDIKKKNAIRRYMISKDAIYMLRETKKLVQRKEKMRKNVQRPVGCLLAPNPQLMCTVPALEADFGVNRSKPYVFYSSVFGFERVLQMLDVNIS</sequence>
<dbReference type="GO" id="GO:0005737">
    <property type="term" value="C:cytoplasm"/>
    <property type="evidence" value="ECO:0007669"/>
    <property type="project" value="UniProtKB-SubCell"/>
</dbReference>
<accession>A0A182J5R9</accession>
<keyword evidence="9" id="KW-0175">Coiled coil</keyword>
<feature type="region of interest" description="Disordered" evidence="12">
    <location>
        <begin position="150"/>
        <end position="192"/>
    </location>
</feature>
<dbReference type="GO" id="GO:0007051">
    <property type="term" value="P:spindle organization"/>
    <property type="evidence" value="ECO:0007669"/>
    <property type="project" value="TreeGrafter"/>
</dbReference>
<keyword evidence="8" id="KW-0112">Calmodulin-binding</keyword>
<dbReference type="InterPro" id="IPR036872">
    <property type="entry name" value="CH_dom_sf"/>
</dbReference>
<dbReference type="GO" id="GO:0000922">
    <property type="term" value="C:spindle pole"/>
    <property type="evidence" value="ECO:0007669"/>
    <property type="project" value="TreeGrafter"/>
</dbReference>
<evidence type="ECO:0000256" key="1">
    <source>
        <dbReference type="ARBA" id="ARBA00004123"/>
    </source>
</evidence>
<evidence type="ECO:0000256" key="7">
    <source>
        <dbReference type="ARBA" id="ARBA00022776"/>
    </source>
</evidence>
<keyword evidence="3" id="KW-0963">Cytoplasm</keyword>
<dbReference type="PROSITE" id="PS50096">
    <property type="entry name" value="IQ"/>
    <property type="match status" value="8"/>
</dbReference>
<dbReference type="SMART" id="SM00015">
    <property type="entry name" value="IQ"/>
    <property type="match status" value="19"/>
</dbReference>
<dbReference type="CDD" id="cd21223">
    <property type="entry name" value="CH_ASPM_rpt1"/>
    <property type="match status" value="1"/>
</dbReference>
<keyword evidence="6" id="KW-0677">Repeat</keyword>
<dbReference type="SUPFAM" id="SSF47576">
    <property type="entry name" value="Calponin-homology domain, CH-domain"/>
    <property type="match status" value="1"/>
</dbReference>
<feature type="compositionally biased region" description="Polar residues" evidence="12">
    <location>
        <begin position="178"/>
        <end position="192"/>
    </location>
</feature>
<evidence type="ECO:0000256" key="11">
    <source>
        <dbReference type="ARBA" id="ARBA00023306"/>
    </source>
</evidence>